<feature type="region of interest" description="Disordered" evidence="1">
    <location>
        <begin position="1"/>
        <end position="34"/>
    </location>
</feature>
<dbReference type="Proteomes" id="UP000589036">
    <property type="component" value="Unassembled WGS sequence"/>
</dbReference>
<dbReference type="SUPFAM" id="SSF52540">
    <property type="entry name" value="P-loop containing nucleoside triphosphate hydrolases"/>
    <property type="match status" value="1"/>
</dbReference>
<gene>
    <name evidence="3" type="ORF">HDA32_004215</name>
</gene>
<reference evidence="3 4" key="1">
    <citation type="submission" date="2020-07" db="EMBL/GenBank/DDBJ databases">
        <title>Sequencing the genomes of 1000 actinobacteria strains.</title>
        <authorList>
            <person name="Klenk H.-P."/>
        </authorList>
    </citation>
    <scope>NUCLEOTIDE SEQUENCE [LARGE SCALE GENOMIC DNA]</scope>
    <source>
        <strain evidence="3 4">CXB654</strain>
    </source>
</reference>
<evidence type="ECO:0000313" key="4">
    <source>
        <dbReference type="Proteomes" id="UP000589036"/>
    </source>
</evidence>
<accession>A0A852U0M7</accession>
<sequence>MRSRLEQGDNIDRERVRRLTGRPEPDGPGAPRPPVREWLLGWIDGEASRFEQMDSLPGLMWHLADAWARRDRHNVVLVHYDDLKNDLEGEMRRLALLLDAEAPEDAWPVPVEAATFTGMRSRAHELTSDTSGILKDSAAFLRRGTSGSGRELLTGDELAHYRDRAARTAPPDLLDRLHR</sequence>
<name>A0A852U0M7_9ACTN</name>
<evidence type="ECO:0000256" key="1">
    <source>
        <dbReference type="SAM" id="MobiDB-lite"/>
    </source>
</evidence>
<dbReference type="AlphaFoldDB" id="A0A852U0M7"/>
<proteinExistence type="predicted"/>
<protein>
    <recommendedName>
        <fullName evidence="2">Sulfotransferase domain-containing protein</fullName>
    </recommendedName>
</protein>
<dbReference type="RefSeq" id="WP_179644814.1">
    <property type="nucleotide sequence ID" value="NZ_BAAAYY010000031.1"/>
</dbReference>
<dbReference type="GO" id="GO:0008146">
    <property type="term" value="F:sulfotransferase activity"/>
    <property type="evidence" value="ECO:0007669"/>
    <property type="project" value="InterPro"/>
</dbReference>
<organism evidence="3 4">
    <name type="scientific">Spinactinospora alkalitolerans</name>
    <dbReference type="NCBI Taxonomy" id="687207"/>
    <lineage>
        <taxon>Bacteria</taxon>
        <taxon>Bacillati</taxon>
        <taxon>Actinomycetota</taxon>
        <taxon>Actinomycetes</taxon>
        <taxon>Streptosporangiales</taxon>
        <taxon>Nocardiopsidaceae</taxon>
        <taxon>Spinactinospora</taxon>
    </lineage>
</organism>
<feature type="domain" description="Sulfotransferase" evidence="2">
    <location>
        <begin position="50"/>
        <end position="157"/>
    </location>
</feature>
<evidence type="ECO:0000313" key="3">
    <source>
        <dbReference type="EMBL" id="NYE49095.1"/>
    </source>
</evidence>
<keyword evidence="4" id="KW-1185">Reference proteome</keyword>
<dbReference type="InterPro" id="IPR000863">
    <property type="entry name" value="Sulfotransferase_dom"/>
</dbReference>
<dbReference type="Gene3D" id="3.40.50.300">
    <property type="entry name" value="P-loop containing nucleotide triphosphate hydrolases"/>
    <property type="match status" value="1"/>
</dbReference>
<evidence type="ECO:0000259" key="2">
    <source>
        <dbReference type="Pfam" id="PF00685"/>
    </source>
</evidence>
<dbReference type="InterPro" id="IPR027417">
    <property type="entry name" value="P-loop_NTPase"/>
</dbReference>
<comment type="caution">
    <text evidence="3">The sequence shown here is derived from an EMBL/GenBank/DDBJ whole genome shotgun (WGS) entry which is preliminary data.</text>
</comment>
<feature type="compositionally biased region" description="Basic and acidic residues" evidence="1">
    <location>
        <begin position="1"/>
        <end position="25"/>
    </location>
</feature>
<dbReference type="EMBL" id="JACCCC010000001">
    <property type="protein sequence ID" value="NYE49095.1"/>
    <property type="molecule type" value="Genomic_DNA"/>
</dbReference>
<dbReference type="Pfam" id="PF00685">
    <property type="entry name" value="Sulfotransfer_1"/>
    <property type="match status" value="1"/>
</dbReference>